<dbReference type="InterPro" id="IPR036259">
    <property type="entry name" value="MFS_trans_sf"/>
</dbReference>
<feature type="transmembrane region" description="Helical" evidence="9">
    <location>
        <begin position="348"/>
        <end position="370"/>
    </location>
</feature>
<evidence type="ECO:0000256" key="8">
    <source>
        <dbReference type="RuleBase" id="RU003346"/>
    </source>
</evidence>
<accession>G3MRD8</accession>
<dbReference type="GO" id="GO:0005886">
    <property type="term" value="C:plasma membrane"/>
    <property type="evidence" value="ECO:0007669"/>
    <property type="project" value="UniProtKB-SubCell"/>
</dbReference>
<dbReference type="PRINTS" id="PR00171">
    <property type="entry name" value="SUGRTRNSPORT"/>
</dbReference>
<dbReference type="PANTHER" id="PTHR48021">
    <property type="match status" value="1"/>
</dbReference>
<keyword evidence="7 9" id="KW-0472">Membrane</keyword>
<dbReference type="PROSITE" id="PS50850">
    <property type="entry name" value="MFS"/>
    <property type="match status" value="1"/>
</dbReference>
<evidence type="ECO:0000313" key="11">
    <source>
        <dbReference type="EMBL" id="AEO36056.1"/>
    </source>
</evidence>
<reference evidence="11" key="1">
    <citation type="journal article" date="2011" name="PLoS ONE">
        <title>A deep insight into the sialotranscriptome of the gulf coast tick, Amblyomma maculatum.</title>
        <authorList>
            <person name="Karim S."/>
            <person name="Singh P."/>
            <person name="Ribeiro J.M."/>
        </authorList>
    </citation>
    <scope>NUCLEOTIDE SEQUENCE</scope>
    <source>
        <tissue evidence="11">Salivary gland</tissue>
    </source>
</reference>
<protein>
    <recommendedName>
        <fullName evidence="10">Major facilitator superfamily (MFS) profile domain-containing protein</fullName>
    </recommendedName>
</protein>
<feature type="transmembrane region" description="Helical" evidence="9">
    <location>
        <begin position="179"/>
        <end position="198"/>
    </location>
</feature>
<dbReference type="InterPro" id="IPR050549">
    <property type="entry name" value="MFS_Trehalose_Transporter"/>
</dbReference>
<dbReference type="FunFam" id="1.20.1250.20:FF:000218">
    <property type="entry name" value="facilitated trehalose transporter Tret1"/>
    <property type="match status" value="1"/>
</dbReference>
<comment type="similarity">
    <text evidence="8">Belongs to the major facilitator superfamily. Sugar transporter (TC 2.A.1.1) family.</text>
</comment>
<feature type="transmembrane region" description="Helical" evidence="9">
    <location>
        <begin position="420"/>
        <end position="437"/>
    </location>
</feature>
<dbReference type="Gene3D" id="1.20.1250.20">
    <property type="entry name" value="MFS general substrate transporter like domains"/>
    <property type="match status" value="2"/>
</dbReference>
<name>G3MRD8_AMBMU</name>
<dbReference type="AlphaFoldDB" id="G3MRD8"/>
<keyword evidence="2 8" id="KW-0813">Transport</keyword>
<feature type="transmembrane region" description="Helical" evidence="9">
    <location>
        <begin position="283"/>
        <end position="304"/>
    </location>
</feature>
<evidence type="ECO:0000256" key="2">
    <source>
        <dbReference type="ARBA" id="ARBA00022448"/>
    </source>
</evidence>
<feature type="transmembrane region" description="Helical" evidence="9">
    <location>
        <begin position="324"/>
        <end position="341"/>
    </location>
</feature>
<evidence type="ECO:0000256" key="9">
    <source>
        <dbReference type="SAM" id="Phobius"/>
    </source>
</evidence>
<evidence type="ECO:0000259" key="10">
    <source>
        <dbReference type="PROSITE" id="PS50850"/>
    </source>
</evidence>
<proteinExistence type="evidence at transcript level"/>
<evidence type="ECO:0000256" key="6">
    <source>
        <dbReference type="ARBA" id="ARBA00022989"/>
    </source>
</evidence>
<evidence type="ECO:0000256" key="7">
    <source>
        <dbReference type="ARBA" id="ARBA00023136"/>
    </source>
</evidence>
<dbReference type="InterPro" id="IPR020846">
    <property type="entry name" value="MFS_dom"/>
</dbReference>
<feature type="domain" description="Major facilitator superfamily (MFS) profile" evidence="10">
    <location>
        <begin position="56"/>
        <end position="475"/>
    </location>
</feature>
<organism evidence="11">
    <name type="scientific">Amblyomma maculatum</name>
    <name type="common">Gulf Coast tick</name>
    <dbReference type="NCBI Taxonomy" id="34609"/>
    <lineage>
        <taxon>Eukaryota</taxon>
        <taxon>Metazoa</taxon>
        <taxon>Ecdysozoa</taxon>
        <taxon>Arthropoda</taxon>
        <taxon>Chelicerata</taxon>
        <taxon>Arachnida</taxon>
        <taxon>Acari</taxon>
        <taxon>Parasitiformes</taxon>
        <taxon>Ixodida</taxon>
        <taxon>Ixodoidea</taxon>
        <taxon>Ixodidae</taxon>
        <taxon>Amblyomminae</taxon>
        <taxon>Amblyomma</taxon>
    </lineage>
</organism>
<keyword evidence="3" id="KW-1003">Cell membrane</keyword>
<keyword evidence="6 9" id="KW-1133">Transmembrane helix</keyword>
<feature type="transmembrane region" description="Helical" evidence="9">
    <location>
        <begin position="147"/>
        <end position="167"/>
    </location>
</feature>
<dbReference type="NCBIfam" id="TIGR00879">
    <property type="entry name" value="SP"/>
    <property type="match status" value="1"/>
</dbReference>
<dbReference type="PANTHER" id="PTHR48021:SF1">
    <property type="entry name" value="GH07001P-RELATED"/>
    <property type="match status" value="1"/>
</dbReference>
<evidence type="ECO:0000256" key="3">
    <source>
        <dbReference type="ARBA" id="ARBA00022475"/>
    </source>
</evidence>
<feature type="transmembrane region" description="Helical" evidence="9">
    <location>
        <begin position="93"/>
        <end position="114"/>
    </location>
</feature>
<dbReference type="InterPro" id="IPR005828">
    <property type="entry name" value="MFS_sugar_transport-like"/>
</dbReference>
<feature type="transmembrane region" description="Helical" evidence="9">
    <location>
        <begin position="452"/>
        <end position="471"/>
    </location>
</feature>
<dbReference type="PROSITE" id="PS00217">
    <property type="entry name" value="SUGAR_TRANSPORT_2"/>
    <property type="match status" value="1"/>
</dbReference>
<feature type="transmembrane region" description="Helical" evidence="9">
    <location>
        <begin position="121"/>
        <end position="141"/>
    </location>
</feature>
<evidence type="ECO:0000256" key="4">
    <source>
        <dbReference type="ARBA" id="ARBA00022597"/>
    </source>
</evidence>
<evidence type="ECO:0000256" key="1">
    <source>
        <dbReference type="ARBA" id="ARBA00004651"/>
    </source>
</evidence>
<evidence type="ECO:0000256" key="5">
    <source>
        <dbReference type="ARBA" id="ARBA00022692"/>
    </source>
</evidence>
<sequence length="507" mass="54682">MSATDIKPTWEEFADGATYKSAMIDVKIPSASDGDADLEVTCTGTERDAKRRLYLTVVTTYMASISFGFSVTYSSPALPDIRKTVDFSTSDSGWFGSLVTLGAVVGGLAGGQLVNLIGRRATLFTAAGWFMAGWLCIIFAPSTALLFVGRVLTGIGVGITALTVAVFISEISPSNIRGLLNTGANAILCVGILITFFLGKFLTYRWLAAVCLVPSALMAVALFWVHESPRWLLQKGRRKAAIAALHFYQGPKIAEQLDALDASLSNVQPFSLRDMTMPYIYKPFFCTLLPMFMQQASAVCVILFYAQDIFKDAGTSISADDCTIIVGALQVVVLFIATVLTDRLGRKLLLIVSAAGSSASLALLGISFHLKATRGQEFLDSYGWLPLVAIGIYFVVYAIGLGPLPWVLLGEMIPLRARGFATGVCTAFLFGLAFLVTKEYDDLQILITPAGTYWMFAILLAGSLVLFITFVPETKGKSLEEIELLFGKSDSSACLEAMDKDVEMAAK</sequence>
<dbReference type="InterPro" id="IPR003663">
    <property type="entry name" value="Sugar/inositol_transpt"/>
</dbReference>
<dbReference type="EMBL" id="JO844439">
    <property type="protein sequence ID" value="AEO36056.1"/>
    <property type="molecule type" value="mRNA"/>
</dbReference>
<keyword evidence="5 9" id="KW-0812">Transmembrane</keyword>
<keyword evidence="4" id="KW-0762">Sugar transport</keyword>
<feature type="transmembrane region" description="Helical" evidence="9">
    <location>
        <begin position="53"/>
        <end position="73"/>
    </location>
</feature>
<dbReference type="GO" id="GO:0022857">
    <property type="term" value="F:transmembrane transporter activity"/>
    <property type="evidence" value="ECO:0007669"/>
    <property type="project" value="InterPro"/>
</dbReference>
<dbReference type="InterPro" id="IPR005829">
    <property type="entry name" value="Sugar_transporter_CS"/>
</dbReference>
<feature type="transmembrane region" description="Helical" evidence="9">
    <location>
        <begin position="382"/>
        <end position="408"/>
    </location>
</feature>
<dbReference type="Pfam" id="PF00083">
    <property type="entry name" value="Sugar_tr"/>
    <property type="match status" value="1"/>
</dbReference>
<dbReference type="SUPFAM" id="SSF103473">
    <property type="entry name" value="MFS general substrate transporter"/>
    <property type="match status" value="1"/>
</dbReference>
<feature type="transmembrane region" description="Helical" evidence="9">
    <location>
        <begin position="204"/>
        <end position="225"/>
    </location>
</feature>
<comment type="subcellular location">
    <subcellularLocation>
        <location evidence="1">Cell membrane</location>
        <topology evidence="1">Multi-pass membrane protein</topology>
    </subcellularLocation>
</comment>